<dbReference type="CDD" id="cd00432">
    <property type="entry name" value="Ribosomal_L18_L5e"/>
    <property type="match status" value="1"/>
</dbReference>
<keyword evidence="5 6" id="KW-0687">Ribonucleoprotein</keyword>
<dbReference type="PANTHER" id="PTHR23410">
    <property type="entry name" value="RIBOSOMAL PROTEIN L5-RELATED"/>
    <property type="match status" value="1"/>
</dbReference>
<keyword evidence="8" id="KW-1185">Reference proteome</keyword>
<evidence type="ECO:0000256" key="5">
    <source>
        <dbReference type="ARBA" id="ARBA00023274"/>
    </source>
</evidence>
<dbReference type="InterPro" id="IPR057268">
    <property type="entry name" value="Ribosomal_L18"/>
</dbReference>
<dbReference type="InterPro" id="IPR057267">
    <property type="entry name" value="Rbsml_uL18_arch"/>
</dbReference>
<comment type="similarity">
    <text evidence="1 6">Belongs to the universal ribosomal protein uL18 family.</text>
</comment>
<accession>A0ABD4Z6I0</accession>
<dbReference type="RefSeq" id="WP_285272918.1">
    <property type="nucleotide sequence ID" value="NZ_JASNVW010000001.1"/>
</dbReference>
<keyword evidence="2 6" id="KW-0699">rRNA-binding</keyword>
<dbReference type="HAMAP" id="MF_01337_A">
    <property type="entry name" value="Ribosomal_uL18_A"/>
    <property type="match status" value="1"/>
</dbReference>
<evidence type="ECO:0000256" key="3">
    <source>
        <dbReference type="ARBA" id="ARBA00022884"/>
    </source>
</evidence>
<dbReference type="Gene3D" id="3.30.420.100">
    <property type="match status" value="1"/>
</dbReference>
<dbReference type="Pfam" id="PF17144">
    <property type="entry name" value="Ribosomal_L5e"/>
    <property type="match status" value="1"/>
</dbReference>
<keyword evidence="4 6" id="KW-0689">Ribosomal protein</keyword>
<dbReference type="EMBL" id="JASNVW010000001">
    <property type="protein sequence ID" value="MDK6027940.1"/>
    <property type="molecule type" value="Genomic_DNA"/>
</dbReference>
<dbReference type="InterPro" id="IPR005485">
    <property type="entry name" value="Rbsml_uL18_euk_arch"/>
</dbReference>
<name>A0ABD4Z6I0_9CREN</name>
<evidence type="ECO:0000313" key="8">
    <source>
        <dbReference type="Proteomes" id="UP001529235"/>
    </source>
</evidence>
<comment type="subunit">
    <text evidence="6">Part of the 50S ribosomal subunit. Contacts the 5S and 23S rRNAs.</text>
</comment>
<protein>
    <recommendedName>
        <fullName evidence="6">Large ribosomal subunit protein uL18</fullName>
    </recommendedName>
</protein>
<dbReference type="PANTHER" id="PTHR23410:SF12">
    <property type="entry name" value="LARGE RIBOSOMAL SUBUNIT PROTEIN UL18"/>
    <property type="match status" value="1"/>
</dbReference>
<organism evidence="7 8">
    <name type="scientific">Ignisphaera cupida</name>
    <dbReference type="NCBI Taxonomy" id="3050454"/>
    <lineage>
        <taxon>Archaea</taxon>
        <taxon>Thermoproteota</taxon>
        <taxon>Thermoprotei</taxon>
        <taxon>Desulfurococcales</taxon>
        <taxon>Desulfurococcaceae</taxon>
        <taxon>Ignisphaera</taxon>
    </lineage>
</organism>
<gene>
    <name evidence="6" type="primary">rpl18</name>
    <name evidence="7" type="ORF">QPL79_00985</name>
</gene>
<proteinExistence type="inferred from homology"/>
<dbReference type="SUPFAM" id="SSF53137">
    <property type="entry name" value="Translational machinery components"/>
    <property type="match status" value="1"/>
</dbReference>
<dbReference type="GO" id="GO:0005840">
    <property type="term" value="C:ribosome"/>
    <property type="evidence" value="ECO:0007669"/>
    <property type="project" value="UniProtKB-KW"/>
</dbReference>
<comment type="caution">
    <text evidence="7">The sequence shown here is derived from an EMBL/GenBank/DDBJ whole genome shotgun (WGS) entry which is preliminary data.</text>
</comment>
<dbReference type="AlphaFoldDB" id="A0ABD4Z6I0"/>
<keyword evidence="3 6" id="KW-0694">RNA-binding</keyword>
<evidence type="ECO:0000256" key="4">
    <source>
        <dbReference type="ARBA" id="ARBA00022980"/>
    </source>
</evidence>
<dbReference type="NCBIfam" id="NF006342">
    <property type="entry name" value="PRK08569.1"/>
    <property type="match status" value="1"/>
</dbReference>
<dbReference type="GO" id="GO:0019843">
    <property type="term" value="F:rRNA binding"/>
    <property type="evidence" value="ECO:0007669"/>
    <property type="project" value="UniProtKB-UniRule"/>
</dbReference>
<sequence length="217" mass="24385">MAHGPSYKVAKRRRREGKTNYHKRYKLVRNKHVILVIRKTNKYVLAQFVYPTPVGDYTLVSAHSKELVKLFGWKAGTKNTPAAYLVGLLAGLRASKLGIKEAVPDIGLHRPVKGSKIFAVIKGVIDSGVKVPVDQEMLPSDDRLRGVTIAEYAKMLSEKDPEKFNRQFSALLKAGFDPRNIVEHFEQVKNYILNVYSAIPEDKNAETIINLLTSGNR</sequence>
<comment type="function">
    <text evidence="6">This is one of the proteins that bind and probably mediate the attachment of the 5S RNA into the large ribosomal subunit, where it forms part of the central protuberance.</text>
</comment>
<evidence type="ECO:0000256" key="6">
    <source>
        <dbReference type="HAMAP-Rule" id="MF_01337"/>
    </source>
</evidence>
<reference evidence="7 8" key="1">
    <citation type="submission" date="2023-05" db="EMBL/GenBank/DDBJ databases">
        <title>A new hyperthermophilic archaea 'Ignisphaera cupida' sp. nov. and description of the family 'Ignisphaeraceae' fam. nov.</title>
        <authorList>
            <person name="Podosokorskaya O.A."/>
            <person name="Elcheninov A.G."/>
            <person name="Klukina A."/>
            <person name="Merkel A.Y."/>
        </authorList>
    </citation>
    <scope>NUCLEOTIDE SEQUENCE [LARGE SCALE GENOMIC DNA]</scope>
    <source>
        <strain evidence="7 8">4213-co</strain>
    </source>
</reference>
<dbReference type="GO" id="GO:1990904">
    <property type="term" value="C:ribonucleoprotein complex"/>
    <property type="evidence" value="ECO:0007669"/>
    <property type="project" value="UniProtKB-KW"/>
</dbReference>
<dbReference type="Proteomes" id="UP001529235">
    <property type="component" value="Unassembled WGS sequence"/>
</dbReference>
<evidence type="ECO:0000256" key="2">
    <source>
        <dbReference type="ARBA" id="ARBA00022730"/>
    </source>
</evidence>
<evidence type="ECO:0000313" key="7">
    <source>
        <dbReference type="EMBL" id="MDK6027940.1"/>
    </source>
</evidence>
<dbReference type="GO" id="GO:0006412">
    <property type="term" value="P:translation"/>
    <property type="evidence" value="ECO:0007669"/>
    <property type="project" value="UniProtKB-UniRule"/>
</dbReference>
<evidence type="ECO:0000256" key="1">
    <source>
        <dbReference type="ARBA" id="ARBA00007116"/>
    </source>
</evidence>